<evidence type="ECO:0000313" key="2">
    <source>
        <dbReference type="Proteomes" id="UP000593576"/>
    </source>
</evidence>
<keyword evidence="2" id="KW-1185">Reference proteome</keyword>
<dbReference type="OrthoDB" id="277931at2759"/>
<comment type="caution">
    <text evidence="1">The sequence shown here is derived from an EMBL/GenBank/DDBJ whole genome shotgun (WGS) entry which is preliminary data.</text>
</comment>
<feature type="non-terminal residue" evidence="1">
    <location>
        <position position="1"/>
    </location>
</feature>
<organism evidence="1 2">
    <name type="scientific">Gossypium schwendimanii</name>
    <name type="common">Cotton</name>
    <dbReference type="NCBI Taxonomy" id="34291"/>
    <lineage>
        <taxon>Eukaryota</taxon>
        <taxon>Viridiplantae</taxon>
        <taxon>Streptophyta</taxon>
        <taxon>Embryophyta</taxon>
        <taxon>Tracheophyta</taxon>
        <taxon>Spermatophyta</taxon>
        <taxon>Magnoliopsida</taxon>
        <taxon>eudicotyledons</taxon>
        <taxon>Gunneridae</taxon>
        <taxon>Pentapetalae</taxon>
        <taxon>rosids</taxon>
        <taxon>malvids</taxon>
        <taxon>Malvales</taxon>
        <taxon>Malvaceae</taxon>
        <taxon>Malvoideae</taxon>
        <taxon>Gossypium</taxon>
    </lineage>
</organism>
<gene>
    <name evidence="1" type="ORF">Goshw_004339</name>
</gene>
<sequence length="69" mass="7881">MKYLLHLLLVCRWWQEDLSMFTILMIGHLESFFVPGNVLSTGLAGIQPVQLRGIENVSSEFLLVPFQFG</sequence>
<protein>
    <submittedName>
        <fullName evidence="1">Uncharacterized protein</fullName>
    </submittedName>
</protein>
<proteinExistence type="predicted"/>
<dbReference type="EMBL" id="JABFAF010000005">
    <property type="protein sequence ID" value="MBA0854737.1"/>
    <property type="molecule type" value="Genomic_DNA"/>
</dbReference>
<evidence type="ECO:0000313" key="1">
    <source>
        <dbReference type="EMBL" id="MBA0854737.1"/>
    </source>
</evidence>
<reference evidence="1 2" key="1">
    <citation type="journal article" date="2019" name="Genome Biol. Evol.">
        <title>Insights into the evolution of the New World diploid cottons (Gossypium, subgenus Houzingenia) based on genome sequencing.</title>
        <authorList>
            <person name="Grover C.E."/>
            <person name="Arick M.A. 2nd"/>
            <person name="Thrash A."/>
            <person name="Conover J.L."/>
            <person name="Sanders W.S."/>
            <person name="Peterson D.G."/>
            <person name="Frelichowski J.E."/>
            <person name="Scheffler J.A."/>
            <person name="Scheffler B.E."/>
            <person name="Wendel J.F."/>
        </authorList>
    </citation>
    <scope>NUCLEOTIDE SEQUENCE [LARGE SCALE GENOMIC DNA]</scope>
    <source>
        <strain evidence="1">1</strain>
        <tissue evidence="1">Leaf</tissue>
    </source>
</reference>
<dbReference type="Proteomes" id="UP000593576">
    <property type="component" value="Unassembled WGS sequence"/>
</dbReference>
<accession>A0A7J9L7V8</accession>
<name>A0A7J9L7V8_GOSSC</name>
<dbReference type="AlphaFoldDB" id="A0A7J9L7V8"/>